<dbReference type="EMBL" id="FMSV02000118">
    <property type="protein sequence ID" value="SEH04800.1"/>
    <property type="molecule type" value="Genomic_DNA"/>
</dbReference>
<evidence type="ECO:0000256" key="3">
    <source>
        <dbReference type="SAM" id="MobiDB-lite"/>
    </source>
</evidence>
<accession>A0A1H6F3V7</accession>
<feature type="compositionally biased region" description="Basic residues" evidence="3">
    <location>
        <begin position="154"/>
        <end position="169"/>
    </location>
</feature>
<keyword evidence="2" id="KW-0479">Metal-binding</keyword>
<feature type="domain" description="DDE Tnp4" evidence="4">
    <location>
        <begin position="139"/>
        <end position="195"/>
    </location>
</feature>
<gene>
    <name evidence="6" type="ORF">MBHS_00652</name>
</gene>
<evidence type="ECO:0000256" key="2">
    <source>
        <dbReference type="ARBA" id="ARBA00022723"/>
    </source>
</evidence>
<dbReference type="InterPro" id="IPR027806">
    <property type="entry name" value="HARBI1_dom"/>
</dbReference>
<evidence type="ECO:0000313" key="6">
    <source>
        <dbReference type="EMBL" id="SEH04800.1"/>
    </source>
</evidence>
<feature type="domain" description="Transposase Helix-turn-helix" evidence="5">
    <location>
        <begin position="67"/>
        <end position="110"/>
    </location>
</feature>
<evidence type="ECO:0000313" key="7">
    <source>
        <dbReference type="Proteomes" id="UP000236724"/>
    </source>
</evidence>
<protein>
    <recommendedName>
        <fullName evidence="8">Transposase Helix-turn-helix domain-containing protein</fullName>
    </recommendedName>
</protein>
<dbReference type="InterPro" id="IPR027805">
    <property type="entry name" value="Transposase_HTH_dom"/>
</dbReference>
<dbReference type="Proteomes" id="UP000236724">
    <property type="component" value="Unassembled WGS sequence"/>
</dbReference>
<organism evidence="6 7">
    <name type="scientific">Candidatus Venteria ishoeyi</name>
    <dbReference type="NCBI Taxonomy" id="1899563"/>
    <lineage>
        <taxon>Bacteria</taxon>
        <taxon>Pseudomonadati</taxon>
        <taxon>Pseudomonadota</taxon>
        <taxon>Gammaproteobacteria</taxon>
        <taxon>Thiotrichales</taxon>
        <taxon>Thiotrichaceae</taxon>
        <taxon>Venteria</taxon>
    </lineage>
</organism>
<dbReference type="RefSeq" id="WP_103918825.1">
    <property type="nucleotide sequence ID" value="NZ_FMSV02000118.1"/>
</dbReference>
<dbReference type="GO" id="GO:0046872">
    <property type="term" value="F:metal ion binding"/>
    <property type="evidence" value="ECO:0007669"/>
    <property type="project" value="UniProtKB-KW"/>
</dbReference>
<evidence type="ECO:0000259" key="4">
    <source>
        <dbReference type="Pfam" id="PF13359"/>
    </source>
</evidence>
<reference evidence="6 7" key="1">
    <citation type="submission" date="2016-10" db="EMBL/GenBank/DDBJ databases">
        <authorList>
            <person name="de Groot N.N."/>
        </authorList>
    </citation>
    <scope>NUCLEOTIDE SEQUENCE [LARGE SCALE GENOMIC DNA]</scope>
    <source>
        <strain evidence="6">MBHS1</strain>
    </source>
</reference>
<evidence type="ECO:0000259" key="5">
    <source>
        <dbReference type="Pfam" id="PF13613"/>
    </source>
</evidence>
<name>A0A1H6F3V7_9GAMM</name>
<keyword evidence="7" id="KW-1185">Reference proteome</keyword>
<evidence type="ECO:0000256" key="1">
    <source>
        <dbReference type="ARBA" id="ARBA00001968"/>
    </source>
</evidence>
<dbReference type="AlphaFoldDB" id="A0A1H6F3V7"/>
<dbReference type="OrthoDB" id="5625347at2"/>
<dbReference type="Pfam" id="PF13613">
    <property type="entry name" value="HTH_Tnp_4"/>
    <property type="match status" value="1"/>
</dbReference>
<evidence type="ECO:0008006" key="8">
    <source>
        <dbReference type="Google" id="ProtNLM"/>
    </source>
</evidence>
<dbReference type="Pfam" id="PF13359">
    <property type="entry name" value="DDE_Tnp_4"/>
    <property type="match status" value="1"/>
</dbReference>
<comment type="cofactor">
    <cofactor evidence="1">
        <name>a divalent metal cation</name>
        <dbReference type="ChEBI" id="CHEBI:60240"/>
    </cofactor>
</comment>
<feature type="region of interest" description="Disordered" evidence="3">
    <location>
        <begin position="145"/>
        <end position="170"/>
    </location>
</feature>
<sequence>MLNLDRIQKNERLMRAMFGLSIKQFNELVDVFDRNYEKAIDAERAARGCVRKKGGGQKARLSTPSLKLSFILIYLKCYPTYDVQAVLFDLDAGNCCDWVKRLLPVLESTLGEKQVLPVRKICSVDEFLQHFPGEKDLLIDATERRTQRSSNNKTQRKHFSGKQRAHTRKNIAASNPEKKILFLNPTKAGHYHDKKNV</sequence>
<proteinExistence type="predicted"/>